<dbReference type="PIRSF" id="PIRSF004846">
    <property type="entry name" value="ModA"/>
    <property type="match status" value="1"/>
</dbReference>
<evidence type="ECO:0000256" key="3">
    <source>
        <dbReference type="ARBA" id="ARBA00022723"/>
    </source>
</evidence>
<accession>A0A1I0AR10</accession>
<dbReference type="GO" id="GO:0015689">
    <property type="term" value="P:molybdate ion transport"/>
    <property type="evidence" value="ECO:0007669"/>
    <property type="project" value="InterPro"/>
</dbReference>
<keyword evidence="3 6" id="KW-0479">Metal-binding</keyword>
<evidence type="ECO:0000313" key="9">
    <source>
        <dbReference type="Proteomes" id="UP000199308"/>
    </source>
</evidence>
<comment type="similarity">
    <text evidence="1">Belongs to the bacterial solute-binding protein ModA family.</text>
</comment>
<protein>
    <submittedName>
        <fullName evidence="8">Molybdate transport system substrate-binding protein</fullName>
    </submittedName>
</protein>
<dbReference type="RefSeq" id="WP_177168839.1">
    <property type="nucleotide sequence ID" value="NZ_AP027363.1"/>
</dbReference>
<dbReference type="PANTHER" id="PTHR30632:SF14">
    <property type="entry name" value="TUNGSTATE_MOLYBDATE_CHROMATE-BINDING PROTEIN MODA"/>
    <property type="match status" value="1"/>
</dbReference>
<proteinExistence type="inferred from homology"/>
<evidence type="ECO:0000256" key="7">
    <source>
        <dbReference type="SAM" id="SignalP"/>
    </source>
</evidence>
<dbReference type="STRING" id="349064.SAMN05660429_00790"/>
<dbReference type="Pfam" id="PF13531">
    <property type="entry name" value="SBP_bac_11"/>
    <property type="match status" value="1"/>
</dbReference>
<dbReference type="InterPro" id="IPR005950">
    <property type="entry name" value="ModA"/>
</dbReference>
<comment type="subunit">
    <text evidence="5">The complex is composed of two ATP-binding proteins (ModC), two transmembrane proteins (ModB) and a solute-binding protein (ModA).</text>
</comment>
<evidence type="ECO:0000256" key="6">
    <source>
        <dbReference type="PIRSR" id="PIRSR004846-1"/>
    </source>
</evidence>
<dbReference type="GO" id="GO:0046872">
    <property type="term" value="F:metal ion binding"/>
    <property type="evidence" value="ECO:0007669"/>
    <property type="project" value="UniProtKB-KW"/>
</dbReference>
<dbReference type="GO" id="GO:0030973">
    <property type="term" value="F:molybdate ion binding"/>
    <property type="evidence" value="ECO:0007669"/>
    <property type="project" value="TreeGrafter"/>
</dbReference>
<feature type="chain" id="PRO_5011611680" evidence="7">
    <location>
        <begin position="24"/>
        <end position="247"/>
    </location>
</feature>
<evidence type="ECO:0000256" key="5">
    <source>
        <dbReference type="ARBA" id="ARBA00062515"/>
    </source>
</evidence>
<feature type="signal peptide" evidence="7">
    <location>
        <begin position="1"/>
        <end position="23"/>
    </location>
</feature>
<evidence type="ECO:0000256" key="4">
    <source>
        <dbReference type="ARBA" id="ARBA00022729"/>
    </source>
</evidence>
<name>A0A1I0AR10_THASX</name>
<feature type="binding site" evidence="6">
    <location>
        <position position="60"/>
    </location>
    <ligand>
        <name>molybdate</name>
        <dbReference type="ChEBI" id="CHEBI:36264"/>
    </ligand>
</feature>
<dbReference type="SUPFAM" id="SSF53850">
    <property type="entry name" value="Periplasmic binding protein-like II"/>
    <property type="match status" value="1"/>
</dbReference>
<organism evidence="8 9">
    <name type="scientific">Thalassotalea agarivorans</name>
    <name type="common">Thalassomonas agarivorans</name>
    <dbReference type="NCBI Taxonomy" id="349064"/>
    <lineage>
        <taxon>Bacteria</taxon>
        <taxon>Pseudomonadati</taxon>
        <taxon>Pseudomonadota</taxon>
        <taxon>Gammaproteobacteria</taxon>
        <taxon>Alteromonadales</taxon>
        <taxon>Colwelliaceae</taxon>
        <taxon>Thalassotalea</taxon>
    </lineage>
</organism>
<dbReference type="NCBIfam" id="TIGR01256">
    <property type="entry name" value="modA"/>
    <property type="match status" value="1"/>
</dbReference>
<gene>
    <name evidence="8" type="ORF">SAMN05660429_00790</name>
</gene>
<dbReference type="FunFam" id="3.40.190.10:FF:000035">
    <property type="entry name" value="Molybdate ABC transporter substrate-binding protein"/>
    <property type="match status" value="1"/>
</dbReference>
<reference evidence="8 9" key="1">
    <citation type="submission" date="2016-10" db="EMBL/GenBank/DDBJ databases">
        <authorList>
            <person name="de Groot N.N."/>
        </authorList>
    </citation>
    <scope>NUCLEOTIDE SEQUENCE [LARGE SCALE GENOMIC DNA]</scope>
    <source>
        <strain evidence="8 9">DSM 19706</strain>
    </source>
</reference>
<evidence type="ECO:0000256" key="2">
    <source>
        <dbReference type="ARBA" id="ARBA00022505"/>
    </source>
</evidence>
<keyword evidence="4 7" id="KW-0732">Signal</keyword>
<sequence length="247" mass="26814">MLRRGLNFILLCSYLLIADFAHSQQLRVAVATNFAPTLKAIVPAFEEKYEVNVDVISAASGVLFQQATFGAPFDVFVSADSLRPAKLSQQGLAHYVNTYAYGKLVLFSNNPKVTSIEDLDKVKGKIAIANPKTAPYGIAAKEALQHSKVWQKIQPQLVTANNVAQAHSQFLTGNVEAALVSESFVVGSAQVHRVDIASYNRIVQSVCILSNTKDQAIAKAFVTYLLSSEVQNVIEKHGYDKAQGGKS</sequence>
<keyword evidence="9" id="KW-1185">Reference proteome</keyword>
<feature type="binding site" evidence="6">
    <location>
        <position position="163"/>
    </location>
    <ligand>
        <name>molybdate</name>
        <dbReference type="ChEBI" id="CHEBI:36264"/>
    </ligand>
</feature>
<dbReference type="PANTHER" id="PTHR30632">
    <property type="entry name" value="MOLYBDATE-BINDING PERIPLASMIC PROTEIN"/>
    <property type="match status" value="1"/>
</dbReference>
<evidence type="ECO:0000256" key="1">
    <source>
        <dbReference type="ARBA" id="ARBA00009175"/>
    </source>
</evidence>
<dbReference type="AlphaFoldDB" id="A0A1I0AR10"/>
<dbReference type="GO" id="GO:1901359">
    <property type="term" value="F:tungstate binding"/>
    <property type="evidence" value="ECO:0007669"/>
    <property type="project" value="UniProtKB-ARBA"/>
</dbReference>
<evidence type="ECO:0000313" key="8">
    <source>
        <dbReference type="EMBL" id="SES96769.1"/>
    </source>
</evidence>
<dbReference type="InterPro" id="IPR050682">
    <property type="entry name" value="ModA/WtpA"/>
</dbReference>
<dbReference type="EMBL" id="FOHK01000003">
    <property type="protein sequence ID" value="SES96769.1"/>
    <property type="molecule type" value="Genomic_DNA"/>
</dbReference>
<keyword evidence="2 6" id="KW-0500">Molybdenum</keyword>
<dbReference type="Gene3D" id="3.40.190.10">
    <property type="entry name" value="Periplasmic binding protein-like II"/>
    <property type="match status" value="2"/>
</dbReference>
<dbReference type="Proteomes" id="UP000199308">
    <property type="component" value="Unassembled WGS sequence"/>
</dbReference>